<dbReference type="InterPro" id="IPR036852">
    <property type="entry name" value="Peptidase_S8/S53_dom_sf"/>
</dbReference>
<evidence type="ECO:0000256" key="11">
    <source>
        <dbReference type="SAM" id="SignalP"/>
    </source>
</evidence>
<dbReference type="SUPFAM" id="SSF52743">
    <property type="entry name" value="Subtilisin-like"/>
    <property type="match status" value="1"/>
</dbReference>
<dbReference type="GO" id="GO:0006508">
    <property type="term" value="P:proteolysis"/>
    <property type="evidence" value="ECO:0007669"/>
    <property type="project" value="UniProtKB-KW"/>
</dbReference>
<dbReference type="PROSITE" id="PS51892">
    <property type="entry name" value="SUBTILASE"/>
    <property type="match status" value="1"/>
</dbReference>
<evidence type="ECO:0000313" key="15">
    <source>
        <dbReference type="Proteomes" id="UP000274822"/>
    </source>
</evidence>
<evidence type="ECO:0000256" key="10">
    <source>
        <dbReference type="RuleBase" id="RU003355"/>
    </source>
</evidence>
<dbReference type="InterPro" id="IPR050131">
    <property type="entry name" value="Peptidase_S8_subtilisin-like"/>
</dbReference>
<keyword evidence="5 11" id="KW-0732">Signal</keyword>
<accession>A0A433QBQ4</accession>
<keyword evidence="15" id="KW-1185">Reference proteome</keyword>
<evidence type="ECO:0000256" key="5">
    <source>
        <dbReference type="ARBA" id="ARBA00022729"/>
    </source>
</evidence>
<dbReference type="PANTHER" id="PTHR43806">
    <property type="entry name" value="PEPTIDASE S8"/>
    <property type="match status" value="1"/>
</dbReference>
<dbReference type="Gene3D" id="3.40.50.200">
    <property type="entry name" value="Peptidase S8/S53 domain"/>
    <property type="match status" value="1"/>
</dbReference>
<evidence type="ECO:0000256" key="3">
    <source>
        <dbReference type="ARBA" id="ARBA00022525"/>
    </source>
</evidence>
<dbReference type="Pfam" id="PF00082">
    <property type="entry name" value="Peptidase_S8"/>
    <property type="match status" value="1"/>
</dbReference>
<organism evidence="14 15">
    <name type="scientific">Jimgerdemannia flammicorona</name>
    <dbReference type="NCBI Taxonomy" id="994334"/>
    <lineage>
        <taxon>Eukaryota</taxon>
        <taxon>Fungi</taxon>
        <taxon>Fungi incertae sedis</taxon>
        <taxon>Mucoromycota</taxon>
        <taxon>Mucoromycotina</taxon>
        <taxon>Endogonomycetes</taxon>
        <taxon>Endogonales</taxon>
        <taxon>Endogonaceae</taxon>
        <taxon>Jimgerdemannia</taxon>
    </lineage>
</organism>
<feature type="active site" description="Charge relay system" evidence="8 9">
    <location>
        <position position="164"/>
    </location>
</feature>
<keyword evidence="3" id="KW-0964">Secreted</keyword>
<evidence type="ECO:0000256" key="1">
    <source>
        <dbReference type="ARBA" id="ARBA00011073"/>
    </source>
</evidence>
<evidence type="ECO:0000256" key="6">
    <source>
        <dbReference type="ARBA" id="ARBA00022801"/>
    </source>
</evidence>
<dbReference type="CDD" id="cd07489">
    <property type="entry name" value="Peptidases_S8_5"/>
    <property type="match status" value="1"/>
</dbReference>
<dbReference type="PROSITE" id="PS00136">
    <property type="entry name" value="SUBTILASE_ASP"/>
    <property type="match status" value="1"/>
</dbReference>
<evidence type="ECO:0000259" key="13">
    <source>
        <dbReference type="Pfam" id="PF02225"/>
    </source>
</evidence>
<dbReference type="InterPro" id="IPR046450">
    <property type="entry name" value="PA_dom_sf"/>
</dbReference>
<keyword evidence="6 9" id="KW-0378">Hydrolase</keyword>
<dbReference type="SUPFAM" id="SSF52025">
    <property type="entry name" value="PA domain"/>
    <property type="match status" value="1"/>
</dbReference>
<evidence type="ECO:0000256" key="9">
    <source>
        <dbReference type="PROSITE-ProRule" id="PRU01240"/>
    </source>
</evidence>
<feature type="active site" description="Charge relay system" evidence="8 9">
    <location>
        <position position="527"/>
    </location>
</feature>
<dbReference type="InterPro" id="IPR015500">
    <property type="entry name" value="Peptidase_S8_subtilisin-rel"/>
</dbReference>
<dbReference type="InterPro" id="IPR023827">
    <property type="entry name" value="Peptidase_S8_Asp-AS"/>
</dbReference>
<keyword evidence="2" id="KW-0134">Cell wall</keyword>
<evidence type="ECO:0000259" key="12">
    <source>
        <dbReference type="Pfam" id="PF00082"/>
    </source>
</evidence>
<dbReference type="EMBL" id="RBNJ01008850">
    <property type="protein sequence ID" value="RUS27205.1"/>
    <property type="molecule type" value="Genomic_DNA"/>
</dbReference>
<dbReference type="Gene3D" id="3.50.30.30">
    <property type="match status" value="1"/>
</dbReference>
<dbReference type="PRINTS" id="PR00723">
    <property type="entry name" value="SUBTILISIN"/>
</dbReference>
<evidence type="ECO:0000313" key="14">
    <source>
        <dbReference type="EMBL" id="RUS27205.1"/>
    </source>
</evidence>
<dbReference type="InterPro" id="IPR000209">
    <property type="entry name" value="Peptidase_S8/S53_dom"/>
</dbReference>
<dbReference type="PANTHER" id="PTHR43806:SF66">
    <property type="entry name" value="SERIN ENDOPEPTIDASE"/>
    <property type="match status" value="1"/>
</dbReference>
<dbReference type="Proteomes" id="UP000274822">
    <property type="component" value="Unassembled WGS sequence"/>
</dbReference>
<name>A0A433QBQ4_9FUNG</name>
<evidence type="ECO:0000256" key="7">
    <source>
        <dbReference type="ARBA" id="ARBA00022825"/>
    </source>
</evidence>
<feature type="domain" description="Peptidase S8/S53" evidence="12">
    <location>
        <begin position="155"/>
        <end position="571"/>
    </location>
</feature>
<protein>
    <submittedName>
        <fullName evidence="14">Peptidase S8/S53 domain-containing protein</fullName>
    </submittedName>
</protein>
<dbReference type="PROSITE" id="PS00137">
    <property type="entry name" value="SUBTILASE_HIS"/>
    <property type="match status" value="1"/>
</dbReference>
<evidence type="ECO:0000256" key="2">
    <source>
        <dbReference type="ARBA" id="ARBA00022512"/>
    </source>
</evidence>
<evidence type="ECO:0000256" key="4">
    <source>
        <dbReference type="ARBA" id="ARBA00022670"/>
    </source>
</evidence>
<sequence>MRSLLHPRPGTTAAFLLFVSIAYLSLALAFNIDTSSTRTLPNTYIVEFEAPPQSFETVQEMKMNRQSFFRRLDERNIFYHVRQEYELMNAVSIQFDKPENAYEVSEMPEVLKMWPVNLFTRPNVIGHPGRIIPNLHASHNLTGVNLVHEKLGLTGSRIKVGVIDTGIDYTHPALGGCYKKPGCRILWGHDFVGDDYDGTNDPSPDDDPLDQCNGHGTHVSGIIGANDIAKGFVGVAPDVTFGAYRIFGCNGTSPDDIIMKAMEMAYKDEMDVINLSLGDPGWPESATAALGDKLVTHWGMSVSASAGNDGSKGTFELSAPSVGKNVISVASVDNLCLLAFVARTASGRLIKYVTENDKALNISTGVVTTLDPNNTPNLALDGCTPTTKDLTGKVALIKRGGCLFITKITTAWEAGAIAVLIFNNAPGIEAPSVPDNITIEVAGISASDGATILAEIQQGGPQGEVVFNFTEEEIEFPNPTAGTISSFSSWGLSAELDIKPDISAPGGHIFSTFPLALGGYATLSGTSMSSPQIAGVIALVLQANSDKNQISPLKIRDILLNTARPVPMYQTNTTDSVAHQGSGLVNVYDAILSKTVITPSKLELNDTAHLAFRNVYNFTISNNGDGEAIFSFDNAPAGTVKVYNQSGFFPLEKPIVGIENSTDGDLDLGVASVVFPMQSFIIPANQSANISISIFPPPVPKLDRPVIYSGYITILRTENTSDAYTTTNASTLVRVPYAGISSQLRDLPILNRNAIFPTVTTPYGNPLTNASSTSFVFNSSHPAIVLYQLASPTRLLFIDAVDARNTSHSFGLIPDGLETFLGRNDPQDETDFQQVSWSGKVGLDYTTLVSEPLPGGIELLANKTKLLPAGKYRLVVRALKGFGNQTDFVDYDTWRSPVLAVGGK</sequence>
<dbReference type="GO" id="GO:0005615">
    <property type="term" value="C:extracellular space"/>
    <property type="evidence" value="ECO:0007669"/>
    <property type="project" value="TreeGrafter"/>
</dbReference>
<dbReference type="GO" id="GO:0004252">
    <property type="term" value="F:serine-type endopeptidase activity"/>
    <property type="evidence" value="ECO:0007669"/>
    <property type="project" value="UniProtKB-UniRule"/>
</dbReference>
<dbReference type="InterPro" id="IPR003137">
    <property type="entry name" value="PA_domain"/>
</dbReference>
<dbReference type="InterPro" id="IPR034187">
    <property type="entry name" value="Peptidases_S8_5"/>
</dbReference>
<comment type="caution">
    <text evidence="14">The sequence shown here is derived from an EMBL/GenBank/DDBJ whole genome shotgun (WGS) entry which is preliminary data.</text>
</comment>
<feature type="chain" id="PRO_5019291012" evidence="11">
    <location>
        <begin position="30"/>
        <end position="904"/>
    </location>
</feature>
<dbReference type="PROSITE" id="PS00138">
    <property type="entry name" value="SUBTILASE_SER"/>
    <property type="match status" value="1"/>
</dbReference>
<feature type="signal peptide" evidence="11">
    <location>
        <begin position="1"/>
        <end position="29"/>
    </location>
</feature>
<feature type="active site" description="Charge relay system" evidence="8 9">
    <location>
        <position position="215"/>
    </location>
</feature>
<gene>
    <name evidence="14" type="ORF">BC938DRAFT_483593</name>
</gene>
<dbReference type="InterPro" id="IPR022398">
    <property type="entry name" value="Peptidase_S8_His-AS"/>
</dbReference>
<keyword evidence="4 9" id="KW-0645">Protease</keyword>
<feature type="domain" description="PA" evidence="13">
    <location>
        <begin position="380"/>
        <end position="452"/>
    </location>
</feature>
<comment type="similarity">
    <text evidence="1 9 10">Belongs to the peptidase S8 family.</text>
</comment>
<reference evidence="14 15" key="1">
    <citation type="journal article" date="2018" name="New Phytol.">
        <title>Phylogenomics of Endogonaceae and evolution of mycorrhizas within Mucoromycota.</title>
        <authorList>
            <person name="Chang Y."/>
            <person name="Desiro A."/>
            <person name="Na H."/>
            <person name="Sandor L."/>
            <person name="Lipzen A."/>
            <person name="Clum A."/>
            <person name="Barry K."/>
            <person name="Grigoriev I.V."/>
            <person name="Martin F.M."/>
            <person name="Stajich J.E."/>
            <person name="Smith M.E."/>
            <person name="Bonito G."/>
            <person name="Spatafora J.W."/>
        </authorList>
    </citation>
    <scope>NUCLEOTIDE SEQUENCE [LARGE SCALE GENOMIC DNA]</scope>
    <source>
        <strain evidence="14 15">AD002</strain>
    </source>
</reference>
<evidence type="ECO:0000256" key="8">
    <source>
        <dbReference type="PIRSR" id="PIRSR615500-1"/>
    </source>
</evidence>
<proteinExistence type="inferred from homology"/>
<dbReference type="Pfam" id="PF02225">
    <property type="entry name" value="PA"/>
    <property type="match status" value="1"/>
</dbReference>
<dbReference type="AlphaFoldDB" id="A0A433QBQ4"/>
<keyword evidence="7 9" id="KW-0720">Serine protease</keyword>
<dbReference type="InterPro" id="IPR023828">
    <property type="entry name" value="Peptidase_S8_Ser-AS"/>
</dbReference>